<dbReference type="SUPFAM" id="SSF51182">
    <property type="entry name" value="RmlC-like cupins"/>
    <property type="match status" value="1"/>
</dbReference>
<dbReference type="SMART" id="SM00530">
    <property type="entry name" value="HTH_XRE"/>
    <property type="match status" value="1"/>
</dbReference>
<dbReference type="InterPro" id="IPR001387">
    <property type="entry name" value="Cro/C1-type_HTH"/>
</dbReference>
<proteinExistence type="predicted"/>
<evidence type="ECO:0000256" key="1">
    <source>
        <dbReference type="ARBA" id="ARBA00023125"/>
    </source>
</evidence>
<comment type="caution">
    <text evidence="3">The sequence shown here is derived from an EMBL/GenBank/DDBJ whole genome shotgun (WGS) entry which is preliminary data.</text>
</comment>
<dbReference type="Gene3D" id="1.10.260.40">
    <property type="entry name" value="lambda repressor-like DNA-binding domains"/>
    <property type="match status" value="1"/>
</dbReference>
<dbReference type="Pfam" id="PF01381">
    <property type="entry name" value="HTH_3"/>
    <property type="match status" value="1"/>
</dbReference>
<dbReference type="AlphaFoldDB" id="A0A923KZ21"/>
<dbReference type="GO" id="GO:0003677">
    <property type="term" value="F:DNA binding"/>
    <property type="evidence" value="ECO:0007669"/>
    <property type="project" value="UniProtKB-KW"/>
</dbReference>
<keyword evidence="1" id="KW-0238">DNA-binding</keyword>
<dbReference type="InterPro" id="IPR011051">
    <property type="entry name" value="RmlC_Cupin_sf"/>
</dbReference>
<dbReference type="InterPro" id="IPR014710">
    <property type="entry name" value="RmlC-like_jellyroll"/>
</dbReference>
<dbReference type="RefSeq" id="WP_186879903.1">
    <property type="nucleotide sequence ID" value="NZ_JACOGG010000002.1"/>
</dbReference>
<dbReference type="PANTHER" id="PTHR46797:SF10">
    <property type="entry name" value="BLR1115 PROTEIN"/>
    <property type="match status" value="1"/>
</dbReference>
<gene>
    <name evidence="3" type="ORF">H8K47_02795</name>
</gene>
<sequence length="187" mass="20257">MDINQLIAHRISALRDAHGWSLDGLAQRSGVSRSTISLIERAATSPTAVVLDKLSLALGVTLGSLFEAEPALTSPPSPMQLAAQQIIWTDPESGYTRRQLSPPGLSPLHLVEIQFPAGQTVHYENLHQELDIAQQVWLISGQMRIQVGALSYLLHAGDCLAMSLKEAITYHNPGQGVAHYLVALIKP</sequence>
<dbReference type="GO" id="GO:0003700">
    <property type="term" value="F:DNA-binding transcription factor activity"/>
    <property type="evidence" value="ECO:0007669"/>
    <property type="project" value="TreeGrafter"/>
</dbReference>
<dbReference type="InterPro" id="IPR050807">
    <property type="entry name" value="TransReg_Diox_bact_type"/>
</dbReference>
<dbReference type="InterPro" id="IPR010982">
    <property type="entry name" value="Lambda_DNA-bd_dom_sf"/>
</dbReference>
<protein>
    <submittedName>
        <fullName evidence="3">Helix-turn-helix domain-containing protein</fullName>
    </submittedName>
</protein>
<name>A0A923KZ21_9BURK</name>
<organism evidence="3 4">
    <name type="scientific">Undibacterium rugosum</name>
    <dbReference type="NCBI Taxonomy" id="2762291"/>
    <lineage>
        <taxon>Bacteria</taxon>
        <taxon>Pseudomonadati</taxon>
        <taxon>Pseudomonadota</taxon>
        <taxon>Betaproteobacteria</taxon>
        <taxon>Burkholderiales</taxon>
        <taxon>Oxalobacteraceae</taxon>
        <taxon>Undibacterium</taxon>
    </lineage>
</organism>
<dbReference type="GO" id="GO:0005829">
    <property type="term" value="C:cytosol"/>
    <property type="evidence" value="ECO:0007669"/>
    <property type="project" value="TreeGrafter"/>
</dbReference>
<keyword evidence="4" id="KW-1185">Reference proteome</keyword>
<evidence type="ECO:0000313" key="4">
    <source>
        <dbReference type="Proteomes" id="UP000612361"/>
    </source>
</evidence>
<dbReference type="EMBL" id="JACOGG010000002">
    <property type="protein sequence ID" value="MBC3934281.1"/>
    <property type="molecule type" value="Genomic_DNA"/>
</dbReference>
<accession>A0A923KZ21</accession>
<reference evidence="3" key="1">
    <citation type="submission" date="2020-08" db="EMBL/GenBank/DDBJ databases">
        <title>Novel species isolated from subtropical streams in China.</title>
        <authorList>
            <person name="Lu H."/>
        </authorList>
    </citation>
    <scope>NUCLEOTIDE SEQUENCE</scope>
    <source>
        <strain evidence="3">CY7W</strain>
    </source>
</reference>
<dbReference type="CDD" id="cd00093">
    <property type="entry name" value="HTH_XRE"/>
    <property type="match status" value="1"/>
</dbReference>
<dbReference type="CDD" id="cd02209">
    <property type="entry name" value="cupin_XRE_C"/>
    <property type="match status" value="1"/>
</dbReference>
<dbReference type="PANTHER" id="PTHR46797">
    <property type="entry name" value="HTH-TYPE TRANSCRIPTIONAL REGULATOR"/>
    <property type="match status" value="1"/>
</dbReference>
<evidence type="ECO:0000259" key="2">
    <source>
        <dbReference type="PROSITE" id="PS50943"/>
    </source>
</evidence>
<evidence type="ECO:0000313" key="3">
    <source>
        <dbReference type="EMBL" id="MBC3934281.1"/>
    </source>
</evidence>
<dbReference type="PROSITE" id="PS50943">
    <property type="entry name" value="HTH_CROC1"/>
    <property type="match status" value="1"/>
</dbReference>
<dbReference type="Gene3D" id="2.60.120.10">
    <property type="entry name" value="Jelly Rolls"/>
    <property type="match status" value="1"/>
</dbReference>
<feature type="domain" description="HTH cro/C1-type" evidence="2">
    <location>
        <begin position="11"/>
        <end position="65"/>
    </location>
</feature>
<dbReference type="Proteomes" id="UP000612361">
    <property type="component" value="Unassembled WGS sequence"/>
</dbReference>
<dbReference type="SUPFAM" id="SSF47413">
    <property type="entry name" value="lambda repressor-like DNA-binding domains"/>
    <property type="match status" value="1"/>
</dbReference>